<organism evidence="1 2">
    <name type="scientific">Polyporus arcularius HHB13444</name>
    <dbReference type="NCBI Taxonomy" id="1314778"/>
    <lineage>
        <taxon>Eukaryota</taxon>
        <taxon>Fungi</taxon>
        <taxon>Dikarya</taxon>
        <taxon>Basidiomycota</taxon>
        <taxon>Agaricomycotina</taxon>
        <taxon>Agaricomycetes</taxon>
        <taxon>Polyporales</taxon>
        <taxon>Polyporaceae</taxon>
        <taxon>Polyporus</taxon>
    </lineage>
</organism>
<accession>A0A5C3PM73</accession>
<sequence>MAILHGDGGGKRVREDFLRACVDDIPASAGFRADALRFCKLVCSGTRVHDRASQATFPLFDNHGPALRVLFLRGVVFLPSKRFPSLTRFATAYCGVSPLTFYDLSEFLSRCPNIEQLHLAYLDACYFKNLETVSGRPSFPLTQLKTLSIDEHMRIDYVEGDSPFPRRALCASPQSVLATSKTRWRCSHPARLPRSRVCARADANAAVRRSYSRMEPTRSRKSASRCNWWTLIEIIPPALVSTSSCRGNYIRARLRRTHEGRSATC</sequence>
<dbReference type="Gene3D" id="3.80.10.10">
    <property type="entry name" value="Ribonuclease Inhibitor"/>
    <property type="match status" value="1"/>
</dbReference>
<protein>
    <recommendedName>
        <fullName evidence="3">F-box domain-containing protein</fullName>
    </recommendedName>
</protein>
<dbReference type="EMBL" id="ML211053">
    <property type="protein sequence ID" value="TFK90167.1"/>
    <property type="molecule type" value="Genomic_DNA"/>
</dbReference>
<dbReference type="Proteomes" id="UP000308197">
    <property type="component" value="Unassembled WGS sequence"/>
</dbReference>
<evidence type="ECO:0000313" key="1">
    <source>
        <dbReference type="EMBL" id="TFK90167.1"/>
    </source>
</evidence>
<evidence type="ECO:0000313" key="2">
    <source>
        <dbReference type="Proteomes" id="UP000308197"/>
    </source>
</evidence>
<dbReference type="SUPFAM" id="SSF52047">
    <property type="entry name" value="RNI-like"/>
    <property type="match status" value="1"/>
</dbReference>
<dbReference type="InterPro" id="IPR032675">
    <property type="entry name" value="LRR_dom_sf"/>
</dbReference>
<proteinExistence type="predicted"/>
<dbReference type="STRING" id="1314778.A0A5C3PM73"/>
<reference evidence="1 2" key="1">
    <citation type="journal article" date="2019" name="Nat. Ecol. Evol.">
        <title>Megaphylogeny resolves global patterns of mushroom evolution.</title>
        <authorList>
            <person name="Varga T."/>
            <person name="Krizsan K."/>
            <person name="Foldi C."/>
            <person name="Dima B."/>
            <person name="Sanchez-Garcia M."/>
            <person name="Sanchez-Ramirez S."/>
            <person name="Szollosi G.J."/>
            <person name="Szarkandi J.G."/>
            <person name="Papp V."/>
            <person name="Albert L."/>
            <person name="Andreopoulos W."/>
            <person name="Angelini C."/>
            <person name="Antonin V."/>
            <person name="Barry K.W."/>
            <person name="Bougher N.L."/>
            <person name="Buchanan P."/>
            <person name="Buyck B."/>
            <person name="Bense V."/>
            <person name="Catcheside P."/>
            <person name="Chovatia M."/>
            <person name="Cooper J."/>
            <person name="Damon W."/>
            <person name="Desjardin D."/>
            <person name="Finy P."/>
            <person name="Geml J."/>
            <person name="Haridas S."/>
            <person name="Hughes K."/>
            <person name="Justo A."/>
            <person name="Karasinski D."/>
            <person name="Kautmanova I."/>
            <person name="Kiss B."/>
            <person name="Kocsube S."/>
            <person name="Kotiranta H."/>
            <person name="LaButti K.M."/>
            <person name="Lechner B.E."/>
            <person name="Liimatainen K."/>
            <person name="Lipzen A."/>
            <person name="Lukacs Z."/>
            <person name="Mihaltcheva S."/>
            <person name="Morgado L.N."/>
            <person name="Niskanen T."/>
            <person name="Noordeloos M.E."/>
            <person name="Ohm R.A."/>
            <person name="Ortiz-Santana B."/>
            <person name="Ovrebo C."/>
            <person name="Racz N."/>
            <person name="Riley R."/>
            <person name="Savchenko A."/>
            <person name="Shiryaev A."/>
            <person name="Soop K."/>
            <person name="Spirin V."/>
            <person name="Szebenyi C."/>
            <person name="Tomsovsky M."/>
            <person name="Tulloss R.E."/>
            <person name="Uehling J."/>
            <person name="Grigoriev I.V."/>
            <person name="Vagvolgyi C."/>
            <person name="Papp T."/>
            <person name="Martin F.M."/>
            <person name="Miettinen O."/>
            <person name="Hibbett D.S."/>
            <person name="Nagy L.G."/>
        </authorList>
    </citation>
    <scope>NUCLEOTIDE SEQUENCE [LARGE SCALE GENOMIC DNA]</scope>
    <source>
        <strain evidence="1 2">HHB13444</strain>
    </source>
</reference>
<gene>
    <name evidence="1" type="ORF">K466DRAFT_400526</name>
</gene>
<dbReference type="InParanoid" id="A0A5C3PM73"/>
<evidence type="ECO:0008006" key="3">
    <source>
        <dbReference type="Google" id="ProtNLM"/>
    </source>
</evidence>
<name>A0A5C3PM73_9APHY</name>
<keyword evidence="2" id="KW-1185">Reference proteome</keyword>
<dbReference type="AlphaFoldDB" id="A0A5C3PM73"/>